<dbReference type="GO" id="GO:0005829">
    <property type="term" value="C:cytosol"/>
    <property type="evidence" value="ECO:0007669"/>
    <property type="project" value="TreeGrafter"/>
</dbReference>
<evidence type="ECO:0000313" key="7">
    <source>
        <dbReference type="EMBL" id="MBZ3889859.1"/>
    </source>
</evidence>
<reference evidence="7" key="1">
    <citation type="submission" date="2020-03" db="EMBL/GenBank/DDBJ databases">
        <title>Studies in the Genomics of Life Span.</title>
        <authorList>
            <person name="Glass D."/>
        </authorList>
    </citation>
    <scope>NUCLEOTIDE SEQUENCE</scope>
    <source>
        <strain evidence="7">SUZIE</strain>
        <tissue evidence="7">Muscle</tissue>
    </source>
</reference>
<keyword evidence="3" id="KW-0547">Nucleotide-binding</keyword>
<organism evidence="7 8">
    <name type="scientific">Sciurus carolinensis</name>
    <name type="common">Eastern gray squirrel</name>
    <dbReference type="NCBI Taxonomy" id="30640"/>
    <lineage>
        <taxon>Eukaryota</taxon>
        <taxon>Metazoa</taxon>
        <taxon>Chordata</taxon>
        <taxon>Craniata</taxon>
        <taxon>Vertebrata</taxon>
        <taxon>Euteleostomi</taxon>
        <taxon>Mammalia</taxon>
        <taxon>Eutheria</taxon>
        <taxon>Euarchontoglires</taxon>
        <taxon>Glires</taxon>
        <taxon>Rodentia</taxon>
        <taxon>Sciuromorpha</taxon>
        <taxon>Sciuridae</taxon>
        <taxon>Sciurinae</taxon>
        <taxon>Sciurini</taxon>
        <taxon>Sciurus</taxon>
    </lineage>
</organism>
<evidence type="ECO:0000256" key="5">
    <source>
        <dbReference type="ARBA" id="ARBA00022840"/>
    </source>
</evidence>
<feature type="region of interest" description="Disordered" evidence="6">
    <location>
        <begin position="149"/>
        <end position="181"/>
    </location>
</feature>
<comment type="caution">
    <text evidence="7">The sequence shown here is derived from an EMBL/GenBank/DDBJ whole genome shotgun (WGS) entry which is preliminary data.</text>
</comment>
<protein>
    <submittedName>
        <fullName evidence="7">Glycogen synthase kinase-3 alpha</fullName>
    </submittedName>
</protein>
<evidence type="ECO:0000313" key="8">
    <source>
        <dbReference type="Proteomes" id="UP001166674"/>
    </source>
</evidence>
<keyword evidence="1" id="KW-0723">Serine/threonine-protein kinase</keyword>
<dbReference type="GO" id="GO:0070507">
    <property type="term" value="P:regulation of microtubule cytoskeleton organization"/>
    <property type="evidence" value="ECO:0007669"/>
    <property type="project" value="TreeGrafter"/>
</dbReference>
<dbReference type="AlphaFoldDB" id="A0AA41TAX7"/>
<dbReference type="GO" id="GO:0004674">
    <property type="term" value="F:protein serine/threonine kinase activity"/>
    <property type="evidence" value="ECO:0007669"/>
    <property type="project" value="UniProtKB-KW"/>
</dbReference>
<dbReference type="GO" id="GO:0032436">
    <property type="term" value="P:positive regulation of proteasomal ubiquitin-dependent protein catabolic process"/>
    <property type="evidence" value="ECO:0007669"/>
    <property type="project" value="TreeGrafter"/>
</dbReference>
<evidence type="ECO:0000256" key="1">
    <source>
        <dbReference type="ARBA" id="ARBA00022527"/>
    </source>
</evidence>
<name>A0AA41TAX7_SCICA</name>
<dbReference type="PANTHER" id="PTHR24057:SF14">
    <property type="entry name" value="GLYCOGEN SYNTHASE KINASE-3 ALPHA"/>
    <property type="match status" value="1"/>
</dbReference>
<dbReference type="GO" id="GO:0008286">
    <property type="term" value="P:insulin receptor signaling pathway"/>
    <property type="evidence" value="ECO:0007669"/>
    <property type="project" value="TreeGrafter"/>
</dbReference>
<dbReference type="GO" id="GO:0005524">
    <property type="term" value="F:ATP binding"/>
    <property type="evidence" value="ECO:0007669"/>
    <property type="project" value="UniProtKB-KW"/>
</dbReference>
<sequence>MCSQLAAYWLSSSSASPSSLGTVGWISWWKSSRYWEHPTREQIREMNPNYTEFKFPQIKAHPWTKVFKSRSPPEANALCSSLLEYTPSSRLSPLENCAHSFFDELRSLGTQLPNNRPLRPLFNFSPGEFSIQPSLNAILIPPHLRSRRALLPSPHPQALTETQTGPDWQAPDATPTLTNSS</sequence>
<dbReference type="PANTHER" id="PTHR24057">
    <property type="entry name" value="GLYCOGEN SYNTHASE KINASE-3 ALPHA"/>
    <property type="match status" value="1"/>
</dbReference>
<keyword evidence="2" id="KW-0808">Transferase</keyword>
<evidence type="ECO:0000256" key="2">
    <source>
        <dbReference type="ARBA" id="ARBA00022679"/>
    </source>
</evidence>
<accession>A0AA41TAX7</accession>
<dbReference type="SUPFAM" id="SSF56112">
    <property type="entry name" value="Protein kinase-like (PK-like)"/>
    <property type="match status" value="1"/>
</dbReference>
<dbReference type="GO" id="GO:0032007">
    <property type="term" value="P:negative regulation of TOR signaling"/>
    <property type="evidence" value="ECO:0007669"/>
    <property type="project" value="TreeGrafter"/>
</dbReference>
<dbReference type="Gene3D" id="1.10.510.10">
    <property type="entry name" value="Transferase(Phosphotransferase) domain 1"/>
    <property type="match status" value="1"/>
</dbReference>
<keyword evidence="5" id="KW-0067">ATP-binding</keyword>
<dbReference type="GO" id="GO:0010975">
    <property type="term" value="P:regulation of neuron projection development"/>
    <property type="evidence" value="ECO:0007669"/>
    <property type="project" value="TreeGrafter"/>
</dbReference>
<proteinExistence type="predicted"/>
<evidence type="ECO:0000256" key="3">
    <source>
        <dbReference type="ARBA" id="ARBA00022741"/>
    </source>
</evidence>
<gene>
    <name evidence="7" type="ORF">SUZIE_205050</name>
</gene>
<keyword evidence="4 7" id="KW-0418">Kinase</keyword>
<dbReference type="EMBL" id="JAATJV010435000">
    <property type="protein sequence ID" value="MBZ3889859.1"/>
    <property type="molecule type" value="Genomic_DNA"/>
</dbReference>
<keyword evidence="8" id="KW-1185">Reference proteome</keyword>
<evidence type="ECO:0000256" key="4">
    <source>
        <dbReference type="ARBA" id="ARBA00022777"/>
    </source>
</evidence>
<dbReference type="GO" id="GO:0005634">
    <property type="term" value="C:nucleus"/>
    <property type="evidence" value="ECO:0007669"/>
    <property type="project" value="TreeGrafter"/>
</dbReference>
<dbReference type="GO" id="GO:0030154">
    <property type="term" value="P:cell differentiation"/>
    <property type="evidence" value="ECO:0007669"/>
    <property type="project" value="TreeGrafter"/>
</dbReference>
<dbReference type="GO" id="GO:0090090">
    <property type="term" value="P:negative regulation of canonical Wnt signaling pathway"/>
    <property type="evidence" value="ECO:0007669"/>
    <property type="project" value="TreeGrafter"/>
</dbReference>
<dbReference type="InterPro" id="IPR050591">
    <property type="entry name" value="GSK-3"/>
</dbReference>
<dbReference type="Proteomes" id="UP001166674">
    <property type="component" value="Unassembled WGS sequence"/>
</dbReference>
<evidence type="ECO:0000256" key="6">
    <source>
        <dbReference type="SAM" id="MobiDB-lite"/>
    </source>
</evidence>
<dbReference type="GO" id="GO:0030424">
    <property type="term" value="C:axon"/>
    <property type="evidence" value="ECO:0007669"/>
    <property type="project" value="TreeGrafter"/>
</dbReference>
<dbReference type="InterPro" id="IPR011009">
    <property type="entry name" value="Kinase-like_dom_sf"/>
</dbReference>